<dbReference type="RefSeq" id="WP_378318814.1">
    <property type="nucleotide sequence ID" value="NZ_JBHUHY010000002.1"/>
</dbReference>
<evidence type="ECO:0000256" key="1">
    <source>
        <dbReference type="ARBA" id="ARBA00008129"/>
    </source>
</evidence>
<dbReference type="EMBL" id="JBHUHY010000002">
    <property type="protein sequence ID" value="MFD2185846.1"/>
    <property type="molecule type" value="Genomic_DNA"/>
</dbReference>
<dbReference type="PROSITE" id="PS00920">
    <property type="entry name" value="NITRIL_CHT_1"/>
    <property type="match status" value="1"/>
</dbReference>
<comment type="similarity">
    <text evidence="1">Belongs to the carbon-nitrogen hydrolase superfamily. Nitrilase family.</text>
</comment>
<dbReference type="InterPro" id="IPR044149">
    <property type="entry name" value="Nitrilases_CHs"/>
</dbReference>
<dbReference type="Proteomes" id="UP001597344">
    <property type="component" value="Unassembled WGS sequence"/>
</dbReference>
<dbReference type="CDD" id="cd07564">
    <property type="entry name" value="nitrilases_CHs"/>
    <property type="match status" value="1"/>
</dbReference>
<accession>A0ABW5AUQ7</accession>
<feature type="active site" description="Proton acceptor" evidence="2">
    <location>
        <position position="43"/>
    </location>
</feature>
<dbReference type="PROSITE" id="PS50263">
    <property type="entry name" value="CN_HYDROLASE"/>
    <property type="match status" value="1"/>
</dbReference>
<dbReference type="PANTHER" id="PTHR46044:SF1">
    <property type="entry name" value="CN HYDROLASE DOMAIN-CONTAINING PROTEIN"/>
    <property type="match status" value="1"/>
</dbReference>
<keyword evidence="5" id="KW-1185">Reference proteome</keyword>
<dbReference type="PANTHER" id="PTHR46044">
    <property type="entry name" value="NITRILASE"/>
    <property type="match status" value="1"/>
</dbReference>
<evidence type="ECO:0000259" key="3">
    <source>
        <dbReference type="PROSITE" id="PS50263"/>
    </source>
</evidence>
<dbReference type="InterPro" id="IPR036526">
    <property type="entry name" value="C-N_Hydrolase_sf"/>
</dbReference>
<organism evidence="4 5">
    <name type="scientific">Aquimarina celericrescens</name>
    <dbReference type="NCBI Taxonomy" id="1964542"/>
    <lineage>
        <taxon>Bacteria</taxon>
        <taxon>Pseudomonadati</taxon>
        <taxon>Bacteroidota</taxon>
        <taxon>Flavobacteriia</taxon>
        <taxon>Flavobacteriales</taxon>
        <taxon>Flavobacteriaceae</taxon>
        <taxon>Aquimarina</taxon>
    </lineage>
</organism>
<evidence type="ECO:0000256" key="2">
    <source>
        <dbReference type="PROSITE-ProRule" id="PRU10139"/>
    </source>
</evidence>
<dbReference type="GO" id="GO:0016787">
    <property type="term" value="F:hydrolase activity"/>
    <property type="evidence" value="ECO:0007669"/>
    <property type="project" value="UniProtKB-KW"/>
</dbReference>
<dbReference type="Gene3D" id="3.60.110.10">
    <property type="entry name" value="Carbon-nitrogen hydrolase"/>
    <property type="match status" value="1"/>
</dbReference>
<name>A0ABW5AUQ7_9FLAO</name>
<proteinExistence type="inferred from homology"/>
<dbReference type="SUPFAM" id="SSF56317">
    <property type="entry name" value="Carbon-nitrogen hydrolase"/>
    <property type="match status" value="1"/>
</dbReference>
<comment type="caution">
    <text evidence="4">The sequence shown here is derived from an EMBL/GenBank/DDBJ whole genome shotgun (WGS) entry which is preliminary data.</text>
</comment>
<dbReference type="InterPro" id="IPR000132">
    <property type="entry name" value="Nitrilase/CN_hydratase_CS"/>
</dbReference>
<dbReference type="InterPro" id="IPR003010">
    <property type="entry name" value="C-N_Hydrolase"/>
</dbReference>
<reference evidence="5" key="1">
    <citation type="journal article" date="2019" name="Int. J. Syst. Evol. Microbiol.">
        <title>The Global Catalogue of Microorganisms (GCM) 10K type strain sequencing project: providing services to taxonomists for standard genome sequencing and annotation.</title>
        <authorList>
            <consortium name="The Broad Institute Genomics Platform"/>
            <consortium name="The Broad Institute Genome Sequencing Center for Infectious Disease"/>
            <person name="Wu L."/>
            <person name="Ma J."/>
        </authorList>
    </citation>
    <scope>NUCLEOTIDE SEQUENCE [LARGE SCALE GENOMIC DNA]</scope>
    <source>
        <strain evidence="5">DT92</strain>
    </source>
</reference>
<evidence type="ECO:0000313" key="4">
    <source>
        <dbReference type="EMBL" id="MFD2185846.1"/>
    </source>
</evidence>
<evidence type="ECO:0000313" key="5">
    <source>
        <dbReference type="Proteomes" id="UP001597344"/>
    </source>
</evidence>
<feature type="domain" description="CN hydrolase" evidence="3">
    <location>
        <begin position="3"/>
        <end position="271"/>
    </location>
</feature>
<protein>
    <submittedName>
        <fullName evidence="4">Carbon-nitrogen hydrolase family protein</fullName>
    </submittedName>
</protein>
<gene>
    <name evidence="4" type="ORF">ACFSJT_03515</name>
</gene>
<dbReference type="PROSITE" id="PS00921">
    <property type="entry name" value="NITRIL_CHT_2"/>
    <property type="match status" value="1"/>
</dbReference>
<sequence>MKVKVGVVQDSPVFFDKEQTIKKLERLTKKYTKEGCELLVFPESFIPGYPRGFSFGATVGSRTEEGRKLFSEYYNNSIDLEGKDLKRLEKLSKSQNVYLVIGVTEKQEINGSLYCSMLYISPKLGLLGVHRKIKPTGTERLIWGEAAGESLVTFTTKIGRLGGLICWENYMPLARMAMYQKGVEVYIAPTADSREEWTATMKHIALEGRCFVLGCNQYYTKSMYPDKYQPFVKNELEDMCPGGSVVISPLGKIIAGPLFGESGVLTAELDLEEIKHSKLDFDVIGHYARNDIFNLDIENQPETKVENNNTKM</sequence>
<keyword evidence="4" id="KW-0378">Hydrolase</keyword>
<dbReference type="Pfam" id="PF00795">
    <property type="entry name" value="CN_hydrolase"/>
    <property type="match status" value="1"/>
</dbReference>